<protein>
    <recommendedName>
        <fullName evidence="3">Proteasome endopeptidase complex</fullName>
    </recommendedName>
</protein>
<dbReference type="Gramene" id="RZC81842">
    <property type="protein sequence ID" value="RZC81842"/>
    <property type="gene ID" value="C5167_044414"/>
</dbReference>
<dbReference type="InterPro" id="IPR029055">
    <property type="entry name" value="Ntn_hydrolases_N"/>
</dbReference>
<dbReference type="Gene3D" id="3.60.20.10">
    <property type="entry name" value="Glutamine Phosphoribosylpyrophosphate, subunit 1, domain 1"/>
    <property type="match status" value="1"/>
</dbReference>
<dbReference type="EMBL" id="CM010724">
    <property type="protein sequence ID" value="RZC81842.1"/>
    <property type="molecule type" value="Genomic_DNA"/>
</dbReference>
<sequence>MAISISTEDVRLVTNAPIESPNTCDDGMWSGTTTAGVTVRKAIVLGADMQKTDITGTKKKETTKIIQIGTFAALTRAGYEKHADHLVDRFLRFVDKAKHLFIDITTMVEEVYELVLQDIKDGLLPEQHRGIILLGGYNRGCDDPKFFFVNNAGVLDLMNTDIDCIRGVFQTGSGSGAAFVYMDERYRREEDDLTAARTLVEDAIYSGIQSDSHSGIGIEVVVVRPLMGVGKVESMTIKEYERRRNIRHADS</sequence>
<dbReference type="Proteomes" id="UP000316621">
    <property type="component" value="Chromosome 10"/>
</dbReference>
<evidence type="ECO:0000313" key="1">
    <source>
        <dbReference type="EMBL" id="RZC81842.1"/>
    </source>
</evidence>
<evidence type="ECO:0008006" key="3">
    <source>
        <dbReference type="Google" id="ProtNLM"/>
    </source>
</evidence>
<dbReference type="GO" id="GO:0005839">
    <property type="term" value="C:proteasome core complex"/>
    <property type="evidence" value="ECO:0007669"/>
    <property type="project" value="InterPro"/>
</dbReference>
<reference evidence="1 2" key="1">
    <citation type="journal article" date="2018" name="Science">
        <title>The opium poppy genome and morphinan production.</title>
        <authorList>
            <person name="Guo L."/>
            <person name="Winzer T."/>
            <person name="Yang X."/>
            <person name="Li Y."/>
            <person name="Ning Z."/>
            <person name="He Z."/>
            <person name="Teodor R."/>
            <person name="Lu Y."/>
            <person name="Bowser T.A."/>
            <person name="Graham I.A."/>
            <person name="Ye K."/>
        </authorList>
    </citation>
    <scope>NUCLEOTIDE SEQUENCE [LARGE SCALE GENOMIC DNA]</scope>
    <source>
        <strain evidence="2">cv. HN1</strain>
        <tissue evidence="1">Leaves</tissue>
    </source>
</reference>
<keyword evidence="2" id="KW-1185">Reference proteome</keyword>
<evidence type="ECO:0000313" key="2">
    <source>
        <dbReference type="Proteomes" id="UP000316621"/>
    </source>
</evidence>
<dbReference type="SUPFAM" id="SSF56235">
    <property type="entry name" value="N-terminal nucleophile aminohydrolases (Ntn hydrolases)"/>
    <property type="match status" value="1"/>
</dbReference>
<organism evidence="1 2">
    <name type="scientific">Papaver somniferum</name>
    <name type="common">Opium poppy</name>
    <dbReference type="NCBI Taxonomy" id="3469"/>
    <lineage>
        <taxon>Eukaryota</taxon>
        <taxon>Viridiplantae</taxon>
        <taxon>Streptophyta</taxon>
        <taxon>Embryophyta</taxon>
        <taxon>Tracheophyta</taxon>
        <taxon>Spermatophyta</taxon>
        <taxon>Magnoliopsida</taxon>
        <taxon>Ranunculales</taxon>
        <taxon>Papaveraceae</taxon>
        <taxon>Papaveroideae</taxon>
        <taxon>Papaver</taxon>
    </lineage>
</organism>
<dbReference type="OrthoDB" id="1936933at2759"/>
<proteinExistence type="predicted"/>
<dbReference type="InterPro" id="IPR001353">
    <property type="entry name" value="Proteasome_sua/b"/>
</dbReference>
<dbReference type="GO" id="GO:0051603">
    <property type="term" value="P:proteolysis involved in protein catabolic process"/>
    <property type="evidence" value="ECO:0007669"/>
    <property type="project" value="InterPro"/>
</dbReference>
<dbReference type="Pfam" id="PF00227">
    <property type="entry name" value="Proteasome"/>
    <property type="match status" value="1"/>
</dbReference>
<accession>A0A4Y7LAY5</accession>
<gene>
    <name evidence="1" type="ORF">C5167_044414</name>
</gene>
<dbReference type="AlphaFoldDB" id="A0A4Y7LAY5"/>
<name>A0A4Y7LAY5_PAPSO</name>